<dbReference type="OMA" id="ITTICNG"/>
<dbReference type="InterPro" id="IPR004837">
    <property type="entry name" value="NaCa_Exmemb"/>
</dbReference>
<dbReference type="InParanoid" id="A0A7M7T1Z5"/>
<accession>A0A7M7T1Z5</accession>
<evidence type="ECO:0000313" key="12">
    <source>
        <dbReference type="Proteomes" id="UP000007110"/>
    </source>
</evidence>
<keyword evidence="3" id="KW-0050">Antiport</keyword>
<dbReference type="GeneID" id="100892190"/>
<keyword evidence="2" id="KW-0813">Transport</keyword>
<dbReference type="Pfam" id="PF01699">
    <property type="entry name" value="Na_Ca_ex"/>
    <property type="match status" value="1"/>
</dbReference>
<dbReference type="Gene3D" id="1.20.1420.30">
    <property type="entry name" value="NCX, central ion-binding region"/>
    <property type="match status" value="1"/>
</dbReference>
<dbReference type="PANTHER" id="PTHR12266">
    <property type="entry name" value="NA+/CA2+ K+ INDEPENDENT EXCHANGER"/>
    <property type="match status" value="1"/>
</dbReference>
<evidence type="ECO:0000313" key="11">
    <source>
        <dbReference type="EnsemblMetazoa" id="XP_030847916"/>
    </source>
</evidence>
<keyword evidence="12" id="KW-1185">Reference proteome</keyword>
<evidence type="ECO:0000256" key="2">
    <source>
        <dbReference type="ARBA" id="ARBA00022448"/>
    </source>
</evidence>
<feature type="transmembrane region" description="Helical" evidence="9">
    <location>
        <begin position="307"/>
        <end position="326"/>
    </location>
</feature>
<feature type="transmembrane region" description="Helical" evidence="9">
    <location>
        <begin position="142"/>
        <end position="161"/>
    </location>
</feature>
<dbReference type="Proteomes" id="UP000007110">
    <property type="component" value="Unassembled WGS sequence"/>
</dbReference>
<dbReference type="GO" id="GO:0006812">
    <property type="term" value="P:monoatomic cation transport"/>
    <property type="evidence" value="ECO:0000318"/>
    <property type="project" value="GO_Central"/>
</dbReference>
<dbReference type="InterPro" id="IPR044880">
    <property type="entry name" value="NCX_ion-bd_dom_sf"/>
</dbReference>
<reference evidence="12" key="1">
    <citation type="submission" date="2015-02" db="EMBL/GenBank/DDBJ databases">
        <title>Genome sequencing for Strongylocentrotus purpuratus.</title>
        <authorList>
            <person name="Murali S."/>
            <person name="Liu Y."/>
            <person name="Vee V."/>
            <person name="English A."/>
            <person name="Wang M."/>
            <person name="Skinner E."/>
            <person name="Han Y."/>
            <person name="Muzny D.M."/>
            <person name="Worley K.C."/>
            <person name="Gibbs R.A."/>
        </authorList>
    </citation>
    <scope>NUCLEOTIDE SEQUENCE</scope>
</reference>
<keyword evidence="4" id="KW-0109">Calcium transport</keyword>
<dbReference type="OrthoDB" id="407410at2759"/>
<feature type="transmembrane region" description="Helical" evidence="9">
    <location>
        <begin position="210"/>
        <end position="231"/>
    </location>
</feature>
<evidence type="ECO:0000256" key="6">
    <source>
        <dbReference type="ARBA" id="ARBA00022989"/>
    </source>
</evidence>
<dbReference type="EnsemblMetazoa" id="XM_030992056">
    <property type="protein sequence ID" value="XP_030847916"/>
    <property type="gene ID" value="LOC100892190"/>
</dbReference>
<feature type="transmembrane region" description="Helical" evidence="9">
    <location>
        <begin position="278"/>
        <end position="300"/>
    </location>
</feature>
<evidence type="ECO:0000256" key="8">
    <source>
        <dbReference type="SAM" id="MobiDB-lite"/>
    </source>
</evidence>
<keyword evidence="7 9" id="KW-0472">Membrane</keyword>
<dbReference type="GO" id="GO:0016020">
    <property type="term" value="C:membrane"/>
    <property type="evidence" value="ECO:0000318"/>
    <property type="project" value="GO_Central"/>
</dbReference>
<dbReference type="PANTHER" id="PTHR12266:SF0">
    <property type="entry name" value="MITOCHONDRIAL SODIUM_CALCIUM EXCHANGER PROTEIN"/>
    <property type="match status" value="1"/>
</dbReference>
<evidence type="ECO:0000256" key="9">
    <source>
        <dbReference type="SAM" id="Phobius"/>
    </source>
</evidence>
<evidence type="ECO:0000256" key="7">
    <source>
        <dbReference type="ARBA" id="ARBA00023136"/>
    </source>
</evidence>
<reference evidence="11" key="2">
    <citation type="submission" date="2021-01" db="UniProtKB">
        <authorList>
            <consortium name="EnsemblMetazoa"/>
        </authorList>
    </citation>
    <scope>IDENTIFICATION</scope>
</reference>
<keyword evidence="5 9" id="KW-0812">Transmembrane</keyword>
<dbReference type="GO" id="GO:0006874">
    <property type="term" value="P:intracellular calcium ion homeostasis"/>
    <property type="evidence" value="ECO:0000318"/>
    <property type="project" value="GO_Central"/>
</dbReference>
<feature type="region of interest" description="Disordered" evidence="8">
    <location>
        <begin position="29"/>
        <end position="50"/>
    </location>
</feature>
<evidence type="ECO:0000256" key="5">
    <source>
        <dbReference type="ARBA" id="ARBA00022692"/>
    </source>
</evidence>
<dbReference type="GO" id="GO:0005432">
    <property type="term" value="F:calcium:sodium antiporter activity"/>
    <property type="evidence" value="ECO:0000318"/>
    <property type="project" value="GO_Central"/>
</dbReference>
<comment type="subcellular location">
    <subcellularLocation>
        <location evidence="1">Membrane</location>
        <topology evidence="1">Multi-pass membrane protein</topology>
    </subcellularLocation>
</comment>
<feature type="transmembrane region" description="Helical" evidence="9">
    <location>
        <begin position="113"/>
        <end position="130"/>
    </location>
</feature>
<feature type="transmembrane region" description="Helical" evidence="9">
    <location>
        <begin position="243"/>
        <end position="266"/>
    </location>
</feature>
<organism evidence="11 12">
    <name type="scientific">Strongylocentrotus purpuratus</name>
    <name type="common">Purple sea urchin</name>
    <dbReference type="NCBI Taxonomy" id="7668"/>
    <lineage>
        <taxon>Eukaryota</taxon>
        <taxon>Metazoa</taxon>
        <taxon>Echinodermata</taxon>
        <taxon>Eleutherozoa</taxon>
        <taxon>Echinozoa</taxon>
        <taxon>Echinoidea</taxon>
        <taxon>Euechinoidea</taxon>
        <taxon>Echinacea</taxon>
        <taxon>Camarodonta</taxon>
        <taxon>Echinidea</taxon>
        <taxon>Strongylocentrotidae</taxon>
        <taxon>Strongylocentrotus</taxon>
    </lineage>
</organism>
<keyword evidence="6 9" id="KW-1133">Transmembrane helix</keyword>
<name>A0A7M7T1Z5_STRPU</name>
<dbReference type="KEGG" id="spu:100892190"/>
<sequence>MAGELSATERLAVASILGVDEEVVRSITPLPHHTSDHDSNDNESQPLLRGETPPPGQLKEFFLGLCPVDLKEWAELACYLKIWQLIKCPMLLCLKATVPVVDYNEPKHNWNRLLNTLNLFLAPVFCAFVTKGLTQTITDGFVVWYLVLPISFLFAASVFLTSKPKEQPVYHALFSYVGFVVAVLWIYSTVNEIVNILQMFGVEFSINDAILGLTVLAWGNSIGDLVADVAMAKQGFPTMGMSACFGGPMFNMLLGIGISCTIVTVRDGGTFVLHTDDVQLVLALGLAVSLLSSMFIMVVTRFQAARFYGIYLFILYGVILVVALLIERQVIVIPW</sequence>
<feature type="domain" description="Sodium/calcium exchanger membrane region" evidence="10">
    <location>
        <begin position="175"/>
        <end position="324"/>
    </location>
</feature>
<dbReference type="RefSeq" id="XP_030847916.1">
    <property type="nucleotide sequence ID" value="XM_030992056.1"/>
</dbReference>
<evidence type="ECO:0000256" key="3">
    <source>
        <dbReference type="ARBA" id="ARBA00022449"/>
    </source>
</evidence>
<dbReference type="AlphaFoldDB" id="A0A7M7T1Z5"/>
<dbReference type="InterPro" id="IPR051359">
    <property type="entry name" value="CaCA_antiporter"/>
</dbReference>
<proteinExistence type="predicted"/>
<evidence type="ECO:0000259" key="10">
    <source>
        <dbReference type="Pfam" id="PF01699"/>
    </source>
</evidence>
<keyword evidence="4" id="KW-0106">Calcium</keyword>
<evidence type="ECO:0000256" key="4">
    <source>
        <dbReference type="ARBA" id="ARBA00022568"/>
    </source>
</evidence>
<protein>
    <recommendedName>
        <fullName evidence="10">Sodium/calcium exchanger membrane region domain-containing protein</fullName>
    </recommendedName>
</protein>
<keyword evidence="4" id="KW-0406">Ion transport</keyword>
<feature type="transmembrane region" description="Helical" evidence="9">
    <location>
        <begin position="173"/>
        <end position="190"/>
    </location>
</feature>
<evidence type="ECO:0000256" key="1">
    <source>
        <dbReference type="ARBA" id="ARBA00004141"/>
    </source>
</evidence>